<dbReference type="Proteomes" id="UP000187209">
    <property type="component" value="Unassembled WGS sequence"/>
</dbReference>
<feature type="compositionally biased region" description="Polar residues" evidence="1">
    <location>
        <begin position="567"/>
        <end position="578"/>
    </location>
</feature>
<feature type="compositionally biased region" description="Low complexity" evidence="1">
    <location>
        <begin position="611"/>
        <end position="651"/>
    </location>
</feature>
<feature type="compositionally biased region" description="Basic and acidic residues" evidence="1">
    <location>
        <begin position="379"/>
        <end position="391"/>
    </location>
</feature>
<feature type="region of interest" description="Disordered" evidence="1">
    <location>
        <begin position="611"/>
        <end position="671"/>
    </location>
</feature>
<dbReference type="EMBL" id="MPUH01000202">
    <property type="protein sequence ID" value="OMJ86559.1"/>
    <property type="molecule type" value="Genomic_DNA"/>
</dbReference>
<dbReference type="AlphaFoldDB" id="A0A1R2CC31"/>
<feature type="compositionally biased region" description="Basic and acidic residues" evidence="1">
    <location>
        <begin position="355"/>
        <end position="372"/>
    </location>
</feature>
<feature type="region of interest" description="Disordered" evidence="1">
    <location>
        <begin position="327"/>
        <end position="391"/>
    </location>
</feature>
<dbReference type="OrthoDB" id="304761at2759"/>
<reference evidence="2 3" key="1">
    <citation type="submission" date="2016-11" db="EMBL/GenBank/DDBJ databases">
        <title>The macronuclear genome of Stentor coeruleus: a giant cell with tiny introns.</title>
        <authorList>
            <person name="Slabodnick M."/>
            <person name="Ruby J.G."/>
            <person name="Reiff S.B."/>
            <person name="Swart E.C."/>
            <person name="Gosai S."/>
            <person name="Prabakaran S."/>
            <person name="Witkowska E."/>
            <person name="Larue G.E."/>
            <person name="Fisher S."/>
            <person name="Freeman R.M."/>
            <person name="Gunawardena J."/>
            <person name="Chu W."/>
            <person name="Stover N.A."/>
            <person name="Gregory B.D."/>
            <person name="Nowacki M."/>
            <person name="Derisi J."/>
            <person name="Roy S.W."/>
            <person name="Marshall W.F."/>
            <person name="Sood P."/>
        </authorList>
    </citation>
    <scope>NUCLEOTIDE SEQUENCE [LARGE SCALE GENOMIC DNA]</scope>
    <source>
        <strain evidence="2">WM001</strain>
    </source>
</reference>
<evidence type="ECO:0000256" key="1">
    <source>
        <dbReference type="SAM" id="MobiDB-lite"/>
    </source>
</evidence>
<feature type="compositionally biased region" description="Basic and acidic residues" evidence="1">
    <location>
        <begin position="662"/>
        <end position="671"/>
    </location>
</feature>
<feature type="compositionally biased region" description="Basic residues" evidence="1">
    <location>
        <begin position="335"/>
        <end position="350"/>
    </location>
</feature>
<comment type="caution">
    <text evidence="2">The sequence shown here is derived from an EMBL/GenBank/DDBJ whole genome shotgun (WGS) entry which is preliminary data.</text>
</comment>
<protein>
    <recommendedName>
        <fullName evidence="4">DUF4378 domain-containing protein</fullName>
    </recommendedName>
</protein>
<sequence>MATHADLWLNNQLSKAIYNHISPKTKSSQVTGRKINNVCYTPKSKNAKKPYPNIILVPHQGIKMLDLQKSIDFKKLTGRSLSLNKFSPEKDYNEIKLATPQGELKKKLSHNHMKTTIFMSDREQIIPNYLSTLPRKKIEKKDREKHIQVNEKHEKIHKKSEGVKDLLNEKLRQEIQENQETRKKIMVSKDKNNTKKDRLKLVNDIIRKKNSSNKKPSEIKHPKPWGLDQRSSKEPSHSKLSSIYEGKIIKDDKEVPRRERKKYLPLDTGLRSKSKSKQSHNSKSEEKTKSKQSPDPQLILKPRKKSRVPDFQKRFENMLKEHDEYRGLLKYEKQHQKRLNKKKKKKKSKSPLKATGDKPENIIFSSERKEKYQTSATEDTNKDNSEEHRQEITEKLRKLKERVAYTQELLKTQAAMTIQRWFRANKHRFKLKISEHLEDSLESSSKNEPNSGSWIKIDKLPHFPVEKSDLVENFEKKLKQSHEAIEKIIKSLDKNENKDLENSLNHIKSNEKTNHNASSNKSLDVISSESLSSEKNAQEAQSKPKIVYKVPVLALGNIFSIPSIEMDSSSKQFQNSQPSDRKSLSRSYENHKDIEITENSDCHIKSFNSYNSKSSNSESVTGKSIENKSNSLSGSSDKSNNFNIKFPNIKNRPSPIPNEIRSLTKSESPKDSLDNFANQECFFSEESFESLTSENLLKSIFSKNSAGLSIESECPGLIQVDNPESSDEEWNRDIPLYINTFLPSQPQDEKAKIIDGPHYQPNANFDTQILEVIENEIESFIESVKFNTNEKPINPNKDFIDFYLKKCEEIIILDEDDILDVANTPAYMDPLSKLEILQSSDMFCTLKTQDFEIILPQGINDNIIKSNKIIVFDDTHNSNADINRQYKNIYLQFLYDCLNESLNYIRPFGIKGLPDPWSIKPPIPFGEGQLKIVFDKARKFIYRWESVHSGSYPDESCKNDEDKLQKIRENRLGVMLSHSVEDDEPDWVMYEDEETQVKIDVADLVFDAVIEEAEKILRENWVFYTSY</sequence>
<keyword evidence="3" id="KW-1185">Reference proteome</keyword>
<organism evidence="2 3">
    <name type="scientific">Stentor coeruleus</name>
    <dbReference type="NCBI Taxonomy" id="5963"/>
    <lineage>
        <taxon>Eukaryota</taxon>
        <taxon>Sar</taxon>
        <taxon>Alveolata</taxon>
        <taxon>Ciliophora</taxon>
        <taxon>Postciliodesmatophora</taxon>
        <taxon>Heterotrichea</taxon>
        <taxon>Heterotrichida</taxon>
        <taxon>Stentoridae</taxon>
        <taxon>Stentor</taxon>
    </lineage>
</organism>
<proteinExistence type="predicted"/>
<evidence type="ECO:0008006" key="4">
    <source>
        <dbReference type="Google" id="ProtNLM"/>
    </source>
</evidence>
<feature type="region of interest" description="Disordered" evidence="1">
    <location>
        <begin position="182"/>
        <end position="310"/>
    </location>
</feature>
<gene>
    <name evidence="2" type="ORF">SteCoe_11913</name>
</gene>
<evidence type="ECO:0000313" key="2">
    <source>
        <dbReference type="EMBL" id="OMJ86559.1"/>
    </source>
</evidence>
<name>A0A1R2CC31_9CILI</name>
<feature type="region of interest" description="Disordered" evidence="1">
    <location>
        <begin position="567"/>
        <end position="587"/>
    </location>
</feature>
<feature type="compositionally biased region" description="Basic and acidic residues" evidence="1">
    <location>
        <begin position="247"/>
        <end position="257"/>
    </location>
</feature>
<evidence type="ECO:0000313" key="3">
    <source>
        <dbReference type="Proteomes" id="UP000187209"/>
    </source>
</evidence>
<accession>A0A1R2CC31</accession>
<feature type="compositionally biased region" description="Basic and acidic residues" evidence="1">
    <location>
        <begin position="182"/>
        <end position="207"/>
    </location>
</feature>